<reference evidence="1 2" key="1">
    <citation type="journal article" date="2019" name="Nat. Ecol. Evol.">
        <title>Megaphylogeny resolves global patterns of mushroom evolution.</title>
        <authorList>
            <person name="Varga T."/>
            <person name="Krizsan K."/>
            <person name="Foldi C."/>
            <person name="Dima B."/>
            <person name="Sanchez-Garcia M."/>
            <person name="Sanchez-Ramirez S."/>
            <person name="Szollosi G.J."/>
            <person name="Szarkandi J.G."/>
            <person name="Papp V."/>
            <person name="Albert L."/>
            <person name="Andreopoulos W."/>
            <person name="Angelini C."/>
            <person name="Antonin V."/>
            <person name="Barry K.W."/>
            <person name="Bougher N.L."/>
            <person name="Buchanan P."/>
            <person name="Buyck B."/>
            <person name="Bense V."/>
            <person name="Catcheside P."/>
            <person name="Chovatia M."/>
            <person name="Cooper J."/>
            <person name="Damon W."/>
            <person name="Desjardin D."/>
            <person name="Finy P."/>
            <person name="Geml J."/>
            <person name="Haridas S."/>
            <person name="Hughes K."/>
            <person name="Justo A."/>
            <person name="Karasinski D."/>
            <person name="Kautmanova I."/>
            <person name="Kiss B."/>
            <person name="Kocsube S."/>
            <person name="Kotiranta H."/>
            <person name="LaButti K.M."/>
            <person name="Lechner B.E."/>
            <person name="Liimatainen K."/>
            <person name="Lipzen A."/>
            <person name="Lukacs Z."/>
            <person name="Mihaltcheva S."/>
            <person name="Morgado L.N."/>
            <person name="Niskanen T."/>
            <person name="Noordeloos M.E."/>
            <person name="Ohm R.A."/>
            <person name="Ortiz-Santana B."/>
            <person name="Ovrebo C."/>
            <person name="Racz N."/>
            <person name="Riley R."/>
            <person name="Savchenko A."/>
            <person name="Shiryaev A."/>
            <person name="Soop K."/>
            <person name="Spirin V."/>
            <person name="Szebenyi C."/>
            <person name="Tomsovsky M."/>
            <person name="Tulloss R.E."/>
            <person name="Uehling J."/>
            <person name="Grigoriev I.V."/>
            <person name="Vagvolgyi C."/>
            <person name="Papp T."/>
            <person name="Martin F.M."/>
            <person name="Miettinen O."/>
            <person name="Hibbett D.S."/>
            <person name="Nagy L.G."/>
        </authorList>
    </citation>
    <scope>NUCLEOTIDE SEQUENCE [LARGE SCALE GENOMIC DNA]</scope>
    <source>
        <strain evidence="1 2">FP101781</strain>
    </source>
</reference>
<gene>
    <name evidence="1" type="ORF">FA13DRAFT_224570</name>
</gene>
<organism evidence="1 2">
    <name type="scientific">Coprinellus micaceus</name>
    <name type="common">Glistening ink-cap mushroom</name>
    <name type="synonym">Coprinus micaceus</name>
    <dbReference type="NCBI Taxonomy" id="71717"/>
    <lineage>
        <taxon>Eukaryota</taxon>
        <taxon>Fungi</taxon>
        <taxon>Dikarya</taxon>
        <taxon>Basidiomycota</taxon>
        <taxon>Agaricomycotina</taxon>
        <taxon>Agaricomycetes</taxon>
        <taxon>Agaricomycetidae</taxon>
        <taxon>Agaricales</taxon>
        <taxon>Agaricineae</taxon>
        <taxon>Psathyrellaceae</taxon>
        <taxon>Coprinellus</taxon>
    </lineage>
</organism>
<sequence>MARRHETHRCDFGDVCGSTCIKAAAWVTLLVSRRVHIPIGAPHDTSNRVKRHRMFQGAAAVERKWTDAVPQGPGYLKDNRRLRSYRCPRFSDIEERFEVPRQQGREH</sequence>
<evidence type="ECO:0000313" key="2">
    <source>
        <dbReference type="Proteomes" id="UP000298030"/>
    </source>
</evidence>
<proteinExistence type="predicted"/>
<comment type="caution">
    <text evidence="1">The sequence shown here is derived from an EMBL/GenBank/DDBJ whole genome shotgun (WGS) entry which is preliminary data.</text>
</comment>
<dbReference type="Proteomes" id="UP000298030">
    <property type="component" value="Unassembled WGS sequence"/>
</dbReference>
<evidence type="ECO:0000313" key="1">
    <source>
        <dbReference type="EMBL" id="TEB32734.1"/>
    </source>
</evidence>
<protein>
    <submittedName>
        <fullName evidence="1">Uncharacterized protein</fullName>
    </submittedName>
</protein>
<dbReference type="AlphaFoldDB" id="A0A4Y7TFI9"/>
<accession>A0A4Y7TFI9</accession>
<name>A0A4Y7TFI9_COPMI</name>
<keyword evidence="2" id="KW-1185">Reference proteome</keyword>
<dbReference type="EMBL" id="QPFP01000014">
    <property type="protein sequence ID" value="TEB32734.1"/>
    <property type="molecule type" value="Genomic_DNA"/>
</dbReference>